<dbReference type="InterPro" id="IPR055280">
    <property type="entry name" value="TIC32"/>
</dbReference>
<dbReference type="Pfam" id="PF00106">
    <property type="entry name" value="adh_short"/>
    <property type="match status" value="1"/>
</dbReference>
<dbReference type="InterPro" id="IPR002347">
    <property type="entry name" value="SDR_fam"/>
</dbReference>
<dbReference type="Proteomes" id="UP000813463">
    <property type="component" value="Chromosome 5"/>
</dbReference>
<dbReference type="KEGG" id="soe:110806094"/>
<dbReference type="CDD" id="cd05327">
    <property type="entry name" value="retinol-DH_like_SDR_c_like"/>
    <property type="match status" value="1"/>
</dbReference>
<dbReference type="PANTHER" id="PTHR48476">
    <property type="entry name" value="SHORT-CHAIN DEHYDROGENASE TIC 32, CHLOROPLASTIC-LIKE"/>
    <property type="match status" value="1"/>
</dbReference>
<evidence type="ECO:0000313" key="1">
    <source>
        <dbReference type="Proteomes" id="UP000813463"/>
    </source>
</evidence>
<reference evidence="2" key="2">
    <citation type="submission" date="2025-08" db="UniProtKB">
        <authorList>
            <consortium name="RefSeq"/>
        </authorList>
    </citation>
    <scope>IDENTIFICATION</scope>
    <source>
        <tissue evidence="2">Leaf</tissue>
    </source>
</reference>
<sequence length="327" mass="35613">MVNFFTLLTGYPGASGFGSGTTAEQVTQGIDASNLTAIVTGGSSGIGLETARVLALRNAHVFIAARNMSAANEAKQLILAQNKSARIDILNLDLCSIKSVTECAHHFLSLNLPLNILINNAGIMFCPFQLSEDGVELQFATNHLGHFLFTNLLLNKMKQTAKVTGIQGRIVILSSIAHVHTYPGGIIFDKINDENSYSDKRAYGQSKLANVLHANELSRRLKAEGANVTVNSIHPGLIMTNLMKHSYFLIRFINLLTRLLWKSVPQGAATTCYAALHPSLKGETGKYFVDCNELEPIALAKDEALAKKLWDFSEDLVKSASKLKQIN</sequence>
<protein>
    <submittedName>
        <fullName evidence="2">Short-chain dehydrogenase TIC 32 B, chloroplastic</fullName>
    </submittedName>
</protein>
<organism evidence="1 2">
    <name type="scientific">Spinacia oleracea</name>
    <name type="common">Spinach</name>
    <dbReference type="NCBI Taxonomy" id="3562"/>
    <lineage>
        <taxon>Eukaryota</taxon>
        <taxon>Viridiplantae</taxon>
        <taxon>Streptophyta</taxon>
        <taxon>Embryophyta</taxon>
        <taxon>Tracheophyta</taxon>
        <taxon>Spermatophyta</taxon>
        <taxon>Magnoliopsida</taxon>
        <taxon>eudicotyledons</taxon>
        <taxon>Gunneridae</taxon>
        <taxon>Pentapetalae</taxon>
        <taxon>Caryophyllales</taxon>
        <taxon>Chenopodiaceae</taxon>
        <taxon>Chenopodioideae</taxon>
        <taxon>Anserineae</taxon>
        <taxon>Spinacia</taxon>
    </lineage>
</organism>
<evidence type="ECO:0000313" key="2">
    <source>
        <dbReference type="RefSeq" id="XP_021867425.2"/>
    </source>
</evidence>
<dbReference type="InterPro" id="IPR036291">
    <property type="entry name" value="NAD(P)-bd_dom_sf"/>
</dbReference>
<proteinExistence type="predicted"/>
<dbReference type="PANTHER" id="PTHR48476:SF1">
    <property type="entry name" value="SHORT-CHAIN DEHYDROGENASE TIC 32, CHLOROPLASTIC-LIKE"/>
    <property type="match status" value="1"/>
</dbReference>
<dbReference type="AlphaFoldDB" id="A0A9R0JIV4"/>
<gene>
    <name evidence="2" type="primary">LOC110806094</name>
</gene>
<dbReference type="SUPFAM" id="SSF51735">
    <property type="entry name" value="NAD(P)-binding Rossmann-fold domains"/>
    <property type="match status" value="1"/>
</dbReference>
<dbReference type="GeneID" id="110806094"/>
<dbReference type="PRINTS" id="PR00081">
    <property type="entry name" value="GDHRDH"/>
</dbReference>
<accession>A0A9R0JIV4</accession>
<reference evidence="1" key="1">
    <citation type="journal article" date="2021" name="Nat. Commun.">
        <title>Genomic analyses provide insights into spinach domestication and the genetic basis of agronomic traits.</title>
        <authorList>
            <person name="Cai X."/>
            <person name="Sun X."/>
            <person name="Xu C."/>
            <person name="Sun H."/>
            <person name="Wang X."/>
            <person name="Ge C."/>
            <person name="Zhang Z."/>
            <person name="Wang Q."/>
            <person name="Fei Z."/>
            <person name="Jiao C."/>
            <person name="Wang Q."/>
        </authorList>
    </citation>
    <scope>NUCLEOTIDE SEQUENCE [LARGE SCALE GENOMIC DNA]</scope>
    <source>
        <strain evidence="1">cv. Varoflay</strain>
    </source>
</reference>
<name>A0A9R0JIV4_SPIOL</name>
<dbReference type="Gene3D" id="3.40.50.720">
    <property type="entry name" value="NAD(P)-binding Rossmann-like Domain"/>
    <property type="match status" value="1"/>
</dbReference>
<keyword evidence="1" id="KW-1185">Reference proteome</keyword>
<dbReference type="RefSeq" id="XP_021867425.2">
    <property type="nucleotide sequence ID" value="XM_022011733.2"/>
</dbReference>